<evidence type="ECO:0000313" key="3">
    <source>
        <dbReference type="Proteomes" id="UP000273154"/>
    </source>
</evidence>
<dbReference type="KEGG" id="pcat:Pcatena_06170"/>
<feature type="transmembrane region" description="Helical" evidence="1">
    <location>
        <begin position="60"/>
        <end position="78"/>
    </location>
</feature>
<feature type="transmembrane region" description="Helical" evidence="1">
    <location>
        <begin position="29"/>
        <end position="53"/>
    </location>
</feature>
<dbReference type="AlphaFoldDB" id="A0A3G9K9T1"/>
<keyword evidence="3" id="KW-1185">Reference proteome</keyword>
<sequence>MGPVWGAALVEAYGLITGVPNTITGVNEATLAAVILSRPLMWLLFGYTVAAVVGCGRRALLVSLFVLVGLSIVCVVANQTAGSFLLGFTDISLRGGAALSLLGGIAFVLPGLICVATRFIFER</sequence>
<keyword evidence="1" id="KW-1133">Transmembrane helix</keyword>
<keyword evidence="1" id="KW-0812">Transmembrane</keyword>
<feature type="transmembrane region" description="Helical" evidence="1">
    <location>
        <begin position="98"/>
        <end position="121"/>
    </location>
</feature>
<evidence type="ECO:0000313" key="2">
    <source>
        <dbReference type="EMBL" id="BBH50030.1"/>
    </source>
</evidence>
<dbReference type="EMBL" id="AP019367">
    <property type="protein sequence ID" value="BBH50030.1"/>
    <property type="molecule type" value="Genomic_DNA"/>
</dbReference>
<protein>
    <submittedName>
        <fullName evidence="2">Uncharacterized protein</fullName>
    </submittedName>
</protein>
<name>A0A3G9K9T1_9ACTN</name>
<gene>
    <name evidence="2" type="ORF">Pcatena_06170</name>
</gene>
<organism evidence="2 3">
    <name type="scientific">Parolsenella catena</name>
    <dbReference type="NCBI Taxonomy" id="2003188"/>
    <lineage>
        <taxon>Bacteria</taxon>
        <taxon>Bacillati</taxon>
        <taxon>Actinomycetota</taxon>
        <taxon>Coriobacteriia</taxon>
        <taxon>Coriobacteriales</taxon>
        <taxon>Atopobiaceae</taxon>
        <taxon>Parolsenella</taxon>
    </lineage>
</organism>
<evidence type="ECO:0000256" key="1">
    <source>
        <dbReference type="SAM" id="Phobius"/>
    </source>
</evidence>
<keyword evidence="1" id="KW-0472">Membrane</keyword>
<reference evidence="3" key="1">
    <citation type="submission" date="2018-11" db="EMBL/GenBank/DDBJ databases">
        <title>Comparative genomics of Parolsenella catena and Libanicoccus massiliensis: Reclassification of Libanicoccus massiliensis as Parolsenella massiliensis comb. nov.</title>
        <authorList>
            <person name="Sakamoto M."/>
            <person name="Ikeyama N."/>
            <person name="Murakami T."/>
            <person name="Mori H."/>
            <person name="Yuki M."/>
            <person name="Ohkuma M."/>
        </authorList>
    </citation>
    <scope>NUCLEOTIDE SEQUENCE [LARGE SCALE GENOMIC DNA]</scope>
    <source>
        <strain evidence="3">JCM 31932</strain>
    </source>
</reference>
<accession>A0A3G9K9T1</accession>
<proteinExistence type="predicted"/>
<dbReference type="Proteomes" id="UP000273154">
    <property type="component" value="Chromosome"/>
</dbReference>